<proteinExistence type="predicted"/>
<protein>
    <submittedName>
        <fullName evidence="1">Uncharacterized protein</fullName>
    </submittedName>
</protein>
<sequence length="119" mass="13036">ESYALLKKLVKELRGILFGNAHIRCYARGTQVCELSDCPCRGLLCTCINDGKPGLGEVKADLTVDRDDYFDPYVERAKPDVQRVLFEDFHGAVCKYAAEAQAKLDSLKSTQGVPPPASG</sequence>
<reference evidence="1" key="1">
    <citation type="submission" date="2022-07" db="EMBL/GenBank/DDBJ databases">
        <title>Phylogenomic reconstructions and comparative analyses of Kickxellomycotina fungi.</title>
        <authorList>
            <person name="Reynolds N.K."/>
            <person name="Stajich J.E."/>
            <person name="Barry K."/>
            <person name="Grigoriev I.V."/>
            <person name="Crous P."/>
            <person name="Smith M.E."/>
        </authorList>
    </citation>
    <scope>NUCLEOTIDE SEQUENCE</scope>
    <source>
        <strain evidence="1">BCRC 34780</strain>
    </source>
</reference>
<organism evidence="1 2">
    <name type="scientific">Coemansia helicoidea</name>
    <dbReference type="NCBI Taxonomy" id="1286919"/>
    <lineage>
        <taxon>Eukaryota</taxon>
        <taxon>Fungi</taxon>
        <taxon>Fungi incertae sedis</taxon>
        <taxon>Zoopagomycota</taxon>
        <taxon>Kickxellomycotina</taxon>
        <taxon>Kickxellomycetes</taxon>
        <taxon>Kickxellales</taxon>
        <taxon>Kickxellaceae</taxon>
        <taxon>Coemansia</taxon>
    </lineage>
</organism>
<evidence type="ECO:0000313" key="2">
    <source>
        <dbReference type="Proteomes" id="UP001140087"/>
    </source>
</evidence>
<dbReference type="Proteomes" id="UP001140087">
    <property type="component" value="Unassembled WGS sequence"/>
</dbReference>
<accession>A0ACC1L962</accession>
<gene>
    <name evidence="1" type="ORF">H4R21_002114</name>
</gene>
<feature type="non-terminal residue" evidence="1">
    <location>
        <position position="1"/>
    </location>
</feature>
<name>A0ACC1L962_9FUNG</name>
<keyword evidence="2" id="KW-1185">Reference proteome</keyword>
<dbReference type="EMBL" id="JANBUN010000506">
    <property type="protein sequence ID" value="KAJ2803236.1"/>
    <property type="molecule type" value="Genomic_DNA"/>
</dbReference>
<comment type="caution">
    <text evidence="1">The sequence shown here is derived from an EMBL/GenBank/DDBJ whole genome shotgun (WGS) entry which is preliminary data.</text>
</comment>
<evidence type="ECO:0000313" key="1">
    <source>
        <dbReference type="EMBL" id="KAJ2803236.1"/>
    </source>
</evidence>